<dbReference type="CDD" id="cd08492">
    <property type="entry name" value="PBP2_NikA_DppA_OppA_like_15"/>
    <property type="match status" value="1"/>
</dbReference>
<dbReference type="InterPro" id="IPR000914">
    <property type="entry name" value="SBP_5_dom"/>
</dbReference>
<dbReference type="GO" id="GO:0015833">
    <property type="term" value="P:peptide transport"/>
    <property type="evidence" value="ECO:0007669"/>
    <property type="project" value="TreeGrafter"/>
</dbReference>
<evidence type="ECO:0000313" key="3">
    <source>
        <dbReference type="EMBL" id="MPV89582.1"/>
    </source>
</evidence>
<dbReference type="GO" id="GO:1904680">
    <property type="term" value="F:peptide transmembrane transporter activity"/>
    <property type="evidence" value="ECO:0007669"/>
    <property type="project" value="TreeGrafter"/>
</dbReference>
<dbReference type="PROSITE" id="PS51257">
    <property type="entry name" value="PROKAR_LIPOPROTEIN"/>
    <property type="match status" value="1"/>
</dbReference>
<feature type="region of interest" description="Disordered" evidence="1">
    <location>
        <begin position="39"/>
        <end position="59"/>
    </location>
</feature>
<feature type="non-terminal residue" evidence="3">
    <location>
        <position position="1"/>
    </location>
</feature>
<dbReference type="PANTHER" id="PTHR30290">
    <property type="entry name" value="PERIPLASMIC BINDING COMPONENT OF ABC TRANSPORTER"/>
    <property type="match status" value="1"/>
</dbReference>
<gene>
    <name evidence="3" type="ORF">GB882_12965</name>
</gene>
<dbReference type="Gene3D" id="3.10.105.10">
    <property type="entry name" value="Dipeptide-binding Protein, Domain 3"/>
    <property type="match status" value="1"/>
</dbReference>
<dbReference type="PROSITE" id="PS51318">
    <property type="entry name" value="TAT"/>
    <property type="match status" value="1"/>
</dbReference>
<protein>
    <submittedName>
        <fullName evidence="3">ABC transporter substrate-binding protein</fullName>
    </submittedName>
</protein>
<name>A0A7J9UYP5_9MICO</name>
<accession>A0A7J9UYP5</accession>
<evidence type="ECO:0000256" key="1">
    <source>
        <dbReference type="SAM" id="MobiDB-lite"/>
    </source>
</evidence>
<dbReference type="SUPFAM" id="SSF53850">
    <property type="entry name" value="Periplasmic binding protein-like II"/>
    <property type="match status" value="1"/>
</dbReference>
<dbReference type="Pfam" id="PF00496">
    <property type="entry name" value="SBP_bac_5"/>
    <property type="match status" value="1"/>
</dbReference>
<dbReference type="InterPro" id="IPR039424">
    <property type="entry name" value="SBP_5"/>
</dbReference>
<dbReference type="GO" id="GO:0043190">
    <property type="term" value="C:ATP-binding cassette (ABC) transporter complex"/>
    <property type="evidence" value="ECO:0007669"/>
    <property type="project" value="InterPro"/>
</dbReference>
<dbReference type="RefSeq" id="WP_193314527.1">
    <property type="nucleotide sequence ID" value="NZ_BAAAOT010000012.1"/>
</dbReference>
<dbReference type="InterPro" id="IPR006311">
    <property type="entry name" value="TAT_signal"/>
</dbReference>
<evidence type="ECO:0000259" key="2">
    <source>
        <dbReference type="Pfam" id="PF00496"/>
    </source>
</evidence>
<evidence type="ECO:0000313" key="4">
    <source>
        <dbReference type="Proteomes" id="UP000429644"/>
    </source>
</evidence>
<dbReference type="Proteomes" id="UP000429644">
    <property type="component" value="Unassembled WGS sequence"/>
</dbReference>
<sequence length="556" mass="61222">MTSPTRHRPATAGRRRPALAGAVGLAGVALVLAGCSGASGAGAGEPSGEPKPGGDFTVATNGAEPACINPLIDASAGVITSRPYSDSLFWQTADGKFEPWLATGYEVSEDGTVYTLHIREGVTFTDGTPLNAEAVKVNFDYIVTPATKSQLSAAYFKPYQESVVKDEYTLEVHLTQPYNSFVNILAQSYFALLSPKQLTESPETTCDAPIGSGPFIVKKWNKGQSIEYVRNEDYNWGPPGTHDGPAYVDSLNLLFVGEDPVRYNALLSGEVDAIDFVPPENVAEFEQSEEFGFIREIRPGTPFALHINNSRAPFDDKRVRQALLHSIDREQIVAAASFGQWQASNFLTSSTPDYADDLGVELTYDLELANQLLDQVGWTERDTDGYRTKDGERLTATLPLDGTNAARQRLAELAQAQAKQAGIEIAIELLPYQQLSERMWAGDYDLYAGLWSSNTADMLWLRWSSANISTDEVVGQNVSNFSNIEFDELVERARKSTEPAERTDLYRQAQALLVEEVPSVPLYGDPRTAAFPNDVRGVTFDYAYLQPYWFDVWLDR</sequence>
<dbReference type="PIRSF" id="PIRSF002741">
    <property type="entry name" value="MppA"/>
    <property type="match status" value="1"/>
</dbReference>
<keyword evidence="4" id="KW-1185">Reference proteome</keyword>
<organism evidence="3 4">
    <name type="scientific">Georgenia ruanii</name>
    <dbReference type="NCBI Taxonomy" id="348442"/>
    <lineage>
        <taxon>Bacteria</taxon>
        <taxon>Bacillati</taxon>
        <taxon>Actinomycetota</taxon>
        <taxon>Actinomycetes</taxon>
        <taxon>Micrococcales</taxon>
        <taxon>Bogoriellaceae</taxon>
        <taxon>Georgenia</taxon>
    </lineage>
</organism>
<proteinExistence type="predicted"/>
<dbReference type="AlphaFoldDB" id="A0A7J9UYP5"/>
<dbReference type="InterPro" id="IPR030678">
    <property type="entry name" value="Peptide/Ni-bd"/>
</dbReference>
<comment type="caution">
    <text evidence="3">The sequence shown here is derived from an EMBL/GenBank/DDBJ whole genome shotgun (WGS) entry which is preliminary data.</text>
</comment>
<dbReference type="GO" id="GO:0042597">
    <property type="term" value="C:periplasmic space"/>
    <property type="evidence" value="ECO:0007669"/>
    <property type="project" value="UniProtKB-ARBA"/>
</dbReference>
<dbReference type="EMBL" id="WHPD01002794">
    <property type="protein sequence ID" value="MPV89582.1"/>
    <property type="molecule type" value="Genomic_DNA"/>
</dbReference>
<reference evidence="3 4" key="1">
    <citation type="submission" date="2019-10" db="EMBL/GenBank/DDBJ databases">
        <title>Georgenia wutianyii sp. nov. and Georgenia yuyongxinii sp. nov. isolated from plateau pika (Ochotona curzoniae) in the Qinghai-Tibet plateau of China.</title>
        <authorList>
            <person name="Tian Z."/>
        </authorList>
    </citation>
    <scope>NUCLEOTIDE SEQUENCE [LARGE SCALE GENOMIC DNA]</scope>
    <source>
        <strain evidence="3 4">JCM 15130</strain>
    </source>
</reference>
<dbReference type="Gene3D" id="3.40.190.10">
    <property type="entry name" value="Periplasmic binding protein-like II"/>
    <property type="match status" value="1"/>
</dbReference>
<feature type="domain" description="Solute-binding protein family 5" evidence="2">
    <location>
        <begin position="96"/>
        <end position="463"/>
    </location>
</feature>